<comment type="caution">
    <text evidence="2">The sequence shown here is derived from an EMBL/GenBank/DDBJ whole genome shotgun (WGS) entry which is preliminary data.</text>
</comment>
<evidence type="ECO:0000313" key="3">
    <source>
        <dbReference type="Proteomes" id="UP001396334"/>
    </source>
</evidence>
<reference evidence="2 3" key="1">
    <citation type="journal article" date="2024" name="G3 (Bethesda)">
        <title>Genome assembly of Hibiscus sabdariffa L. provides insights into metabolisms of medicinal natural products.</title>
        <authorList>
            <person name="Kim T."/>
        </authorList>
    </citation>
    <scope>NUCLEOTIDE SEQUENCE [LARGE SCALE GENOMIC DNA]</scope>
    <source>
        <strain evidence="2">TK-2024</strain>
        <tissue evidence="2">Old leaves</tissue>
    </source>
</reference>
<name>A0ABR2Q284_9ROSI</name>
<evidence type="ECO:0000313" key="2">
    <source>
        <dbReference type="EMBL" id="KAK8994577.1"/>
    </source>
</evidence>
<sequence length="133" mass="15242">MGKASRDTRDDASLFSTKLDSSALGQAAKECWYDKALFKRAGSYEPWLRAKLRGKKEGNLRFKTHQSGDYPRPENVIPSSKDELRQSEKLEKDGDRVNLESWEANERAPRSCPNMEGINEKDKETYISSEIRI</sequence>
<proteinExistence type="predicted"/>
<dbReference type="Proteomes" id="UP001396334">
    <property type="component" value="Unassembled WGS sequence"/>
</dbReference>
<accession>A0ABR2Q284</accession>
<evidence type="ECO:0000256" key="1">
    <source>
        <dbReference type="SAM" id="MobiDB-lite"/>
    </source>
</evidence>
<feature type="region of interest" description="Disordered" evidence="1">
    <location>
        <begin position="59"/>
        <end position="98"/>
    </location>
</feature>
<dbReference type="EMBL" id="JBBPBN010000047">
    <property type="protein sequence ID" value="KAK8994577.1"/>
    <property type="molecule type" value="Genomic_DNA"/>
</dbReference>
<protein>
    <submittedName>
        <fullName evidence="2">Uncharacterized protein</fullName>
    </submittedName>
</protein>
<organism evidence="2 3">
    <name type="scientific">Hibiscus sabdariffa</name>
    <name type="common">roselle</name>
    <dbReference type="NCBI Taxonomy" id="183260"/>
    <lineage>
        <taxon>Eukaryota</taxon>
        <taxon>Viridiplantae</taxon>
        <taxon>Streptophyta</taxon>
        <taxon>Embryophyta</taxon>
        <taxon>Tracheophyta</taxon>
        <taxon>Spermatophyta</taxon>
        <taxon>Magnoliopsida</taxon>
        <taxon>eudicotyledons</taxon>
        <taxon>Gunneridae</taxon>
        <taxon>Pentapetalae</taxon>
        <taxon>rosids</taxon>
        <taxon>malvids</taxon>
        <taxon>Malvales</taxon>
        <taxon>Malvaceae</taxon>
        <taxon>Malvoideae</taxon>
        <taxon>Hibiscus</taxon>
    </lineage>
</organism>
<gene>
    <name evidence="2" type="ORF">V6N11_045658</name>
</gene>
<keyword evidence="3" id="KW-1185">Reference proteome</keyword>
<feature type="compositionally biased region" description="Basic and acidic residues" evidence="1">
    <location>
        <begin position="80"/>
        <end position="98"/>
    </location>
</feature>